<dbReference type="InterPro" id="IPR036513">
    <property type="entry name" value="STAS_dom_sf"/>
</dbReference>
<dbReference type="InterPro" id="IPR003658">
    <property type="entry name" value="Anti-sigma_ant"/>
</dbReference>
<dbReference type="GO" id="GO:0043856">
    <property type="term" value="F:anti-sigma factor antagonist activity"/>
    <property type="evidence" value="ECO:0007669"/>
    <property type="project" value="InterPro"/>
</dbReference>
<keyword evidence="5" id="KW-1185">Reference proteome</keyword>
<comment type="caution">
    <text evidence="4">The sequence shown here is derived from an EMBL/GenBank/DDBJ whole genome shotgun (WGS) entry which is preliminary data.</text>
</comment>
<evidence type="ECO:0000313" key="4">
    <source>
        <dbReference type="EMBL" id="TCC51461.1"/>
    </source>
</evidence>
<protein>
    <recommendedName>
        <fullName evidence="2">Anti-sigma factor antagonist</fullName>
    </recommendedName>
</protein>
<gene>
    <name evidence="4" type="ORF">E0H73_40775</name>
</gene>
<dbReference type="CDD" id="cd07043">
    <property type="entry name" value="STAS_anti-anti-sigma_factors"/>
    <property type="match status" value="1"/>
</dbReference>
<dbReference type="PANTHER" id="PTHR33495:SF13">
    <property type="entry name" value="ANTI-SIGMA-F FACTOR ANTAGONIST RSFB"/>
    <property type="match status" value="1"/>
</dbReference>
<dbReference type="Gene3D" id="3.30.750.24">
    <property type="entry name" value="STAS domain"/>
    <property type="match status" value="1"/>
</dbReference>
<dbReference type="Proteomes" id="UP000291144">
    <property type="component" value="Unassembled WGS sequence"/>
</dbReference>
<dbReference type="RefSeq" id="WP_131365842.1">
    <property type="nucleotide sequence ID" value="NZ_SJKB01000023.1"/>
</dbReference>
<name>A0A4R0JVE9_9ACTN</name>
<evidence type="ECO:0000259" key="3">
    <source>
        <dbReference type="PROSITE" id="PS50801"/>
    </source>
</evidence>
<feature type="domain" description="STAS" evidence="3">
    <location>
        <begin position="28"/>
        <end position="128"/>
    </location>
</feature>
<proteinExistence type="inferred from homology"/>
<reference evidence="4 5" key="1">
    <citation type="submission" date="2019-02" db="EMBL/GenBank/DDBJ databases">
        <title>Kribbella capetownensis sp. nov. and Kribbella speibonae sp. nov., isolated from soil.</title>
        <authorList>
            <person name="Curtis S.M."/>
            <person name="Norton I."/>
            <person name="Everest G.J."/>
            <person name="Meyers P.R."/>
        </authorList>
    </citation>
    <scope>NUCLEOTIDE SEQUENCE [LARGE SCALE GENOMIC DNA]</scope>
    <source>
        <strain evidence="4 5">NRRL B-24813</strain>
    </source>
</reference>
<dbReference type="NCBIfam" id="TIGR00377">
    <property type="entry name" value="ant_ant_sig"/>
    <property type="match status" value="1"/>
</dbReference>
<dbReference type="OrthoDB" id="5471473at2"/>
<sequence length="138" mass="14395">MNATPPQQGQGWFAATPFDAEREAIGRGVYVLRLSGDLDLGSYEMAFEAVREKIGPTARTVLLDLSGVTFCSSSGLRVLVAAAEHAATQNIELGLVGAGRSVLRPMEIAGIDAHFRSYPTIAAALADGIPSSGDSTDS</sequence>
<accession>A0A4R0JVE9</accession>
<evidence type="ECO:0000313" key="5">
    <source>
        <dbReference type="Proteomes" id="UP000291144"/>
    </source>
</evidence>
<dbReference type="Pfam" id="PF01740">
    <property type="entry name" value="STAS"/>
    <property type="match status" value="1"/>
</dbReference>
<dbReference type="SUPFAM" id="SSF52091">
    <property type="entry name" value="SpoIIaa-like"/>
    <property type="match status" value="1"/>
</dbReference>
<dbReference type="AlphaFoldDB" id="A0A4R0JVE9"/>
<organism evidence="4 5">
    <name type="scientific">Kribbella pittospori</name>
    <dbReference type="NCBI Taxonomy" id="722689"/>
    <lineage>
        <taxon>Bacteria</taxon>
        <taxon>Bacillati</taxon>
        <taxon>Actinomycetota</taxon>
        <taxon>Actinomycetes</taxon>
        <taxon>Propionibacteriales</taxon>
        <taxon>Kribbellaceae</taxon>
        <taxon>Kribbella</taxon>
    </lineage>
</organism>
<dbReference type="EMBL" id="SJKB01000023">
    <property type="protein sequence ID" value="TCC51461.1"/>
    <property type="molecule type" value="Genomic_DNA"/>
</dbReference>
<dbReference type="PROSITE" id="PS50801">
    <property type="entry name" value="STAS"/>
    <property type="match status" value="1"/>
</dbReference>
<evidence type="ECO:0000256" key="1">
    <source>
        <dbReference type="ARBA" id="ARBA00009013"/>
    </source>
</evidence>
<evidence type="ECO:0000256" key="2">
    <source>
        <dbReference type="RuleBase" id="RU003749"/>
    </source>
</evidence>
<dbReference type="PANTHER" id="PTHR33495">
    <property type="entry name" value="ANTI-SIGMA FACTOR ANTAGONIST TM_1081-RELATED-RELATED"/>
    <property type="match status" value="1"/>
</dbReference>
<comment type="similarity">
    <text evidence="1 2">Belongs to the anti-sigma-factor antagonist family.</text>
</comment>
<dbReference type="InterPro" id="IPR002645">
    <property type="entry name" value="STAS_dom"/>
</dbReference>